<keyword evidence="1" id="KW-0812">Transmembrane</keyword>
<keyword evidence="1" id="KW-1133">Transmembrane helix</keyword>
<comment type="caution">
    <text evidence="2">The sequence shown here is derived from an EMBL/GenBank/DDBJ whole genome shotgun (WGS) entry which is preliminary data.</text>
</comment>
<evidence type="ECO:0000256" key="1">
    <source>
        <dbReference type="SAM" id="Phobius"/>
    </source>
</evidence>
<accession>A0A6G4A0R9</accession>
<dbReference type="EMBL" id="JAAIKC010000007">
    <property type="protein sequence ID" value="NEW07965.1"/>
    <property type="molecule type" value="Genomic_DNA"/>
</dbReference>
<feature type="transmembrane region" description="Helical" evidence="1">
    <location>
        <begin position="166"/>
        <end position="186"/>
    </location>
</feature>
<keyword evidence="1" id="KW-0472">Membrane</keyword>
<proteinExistence type="predicted"/>
<sequence length="260" mass="30765">MLYMVKKPRRQIAYVSLLGITQLHLRNPFIIAWWSAAFPGFGHLLLSKYFRGFLLIGWEMVINSQMHLNEAMVYTFIGQFEQAKAIIDLHWMSFYAPVYLFSIYDCYRTSLDLNLNFILAKRENAPIDVFKIGCMEINYLDKRSPWVAIVWSMLMPGMGQLYTNRILNAFFLLANWVVISYLAHLLDGLQYLFMWDLTRSVSVVEMKWLLFLPSIYGFAIYDAYVNTVEYNKLFDREQARLLESNYQHPHFRFPESPLLK</sequence>
<evidence type="ECO:0000313" key="2">
    <source>
        <dbReference type="EMBL" id="NEW07965.1"/>
    </source>
</evidence>
<name>A0A6G4A0R9_9BACL</name>
<reference evidence="2" key="1">
    <citation type="submission" date="2020-02" db="EMBL/GenBank/DDBJ databases">
        <authorList>
            <person name="Shen X.-R."/>
            <person name="Zhang Y.-X."/>
        </authorList>
    </citation>
    <scope>NUCLEOTIDE SEQUENCE</scope>
    <source>
        <strain evidence="2">SYP-B3998</strain>
    </source>
</reference>
<protein>
    <submittedName>
        <fullName evidence="2">Uncharacterized protein</fullName>
    </submittedName>
</protein>
<feature type="transmembrane region" description="Helical" evidence="1">
    <location>
        <begin position="206"/>
        <end position="224"/>
    </location>
</feature>
<dbReference type="AlphaFoldDB" id="A0A6G4A0R9"/>
<gene>
    <name evidence="2" type="ORF">GK047_18355</name>
</gene>
<organism evidence="2">
    <name type="scientific">Paenibacillus sp. SYP-B3998</name>
    <dbReference type="NCBI Taxonomy" id="2678564"/>
    <lineage>
        <taxon>Bacteria</taxon>
        <taxon>Bacillati</taxon>
        <taxon>Bacillota</taxon>
        <taxon>Bacilli</taxon>
        <taxon>Bacillales</taxon>
        <taxon>Paenibacillaceae</taxon>
        <taxon>Paenibacillus</taxon>
    </lineage>
</organism>